<reference evidence="2 3" key="1">
    <citation type="submission" date="2013-11" db="EMBL/GenBank/DDBJ databases">
        <title>The Damaraland mole rat (Fukomys damarensis) genome and evolution of African mole rats.</title>
        <authorList>
            <person name="Gladyshev V.N."/>
            <person name="Fang X."/>
        </authorList>
    </citation>
    <scope>NUCLEOTIDE SEQUENCE [LARGE SCALE GENOMIC DNA]</scope>
    <source>
        <tissue evidence="2">Liver</tissue>
    </source>
</reference>
<keyword evidence="3" id="KW-1185">Reference proteome</keyword>
<evidence type="ECO:0000313" key="2">
    <source>
        <dbReference type="EMBL" id="KFO22075.1"/>
    </source>
</evidence>
<accession>A0A091CWA7</accession>
<protein>
    <submittedName>
        <fullName evidence="2">Uncharacterized protein</fullName>
    </submittedName>
</protein>
<organism evidence="2 3">
    <name type="scientific">Fukomys damarensis</name>
    <name type="common">Damaraland mole rat</name>
    <name type="synonym">Cryptomys damarensis</name>
    <dbReference type="NCBI Taxonomy" id="885580"/>
    <lineage>
        <taxon>Eukaryota</taxon>
        <taxon>Metazoa</taxon>
        <taxon>Chordata</taxon>
        <taxon>Craniata</taxon>
        <taxon>Vertebrata</taxon>
        <taxon>Euteleostomi</taxon>
        <taxon>Mammalia</taxon>
        <taxon>Eutheria</taxon>
        <taxon>Euarchontoglires</taxon>
        <taxon>Glires</taxon>
        <taxon>Rodentia</taxon>
        <taxon>Hystricomorpha</taxon>
        <taxon>Bathyergidae</taxon>
        <taxon>Fukomys</taxon>
    </lineage>
</organism>
<gene>
    <name evidence="2" type="ORF">H920_16532</name>
</gene>
<dbReference type="EMBL" id="KN124156">
    <property type="protein sequence ID" value="KFO22075.1"/>
    <property type="molecule type" value="Genomic_DNA"/>
</dbReference>
<feature type="compositionally biased region" description="Low complexity" evidence="1">
    <location>
        <begin position="83"/>
        <end position="98"/>
    </location>
</feature>
<sequence length="160" mass="17174">MDRATRLGDSRVVRGGGLHGRTDGCFAVVRPRALTAAPHTQQRGLGEVTDSPRPRGPWSTERCSFRRPPGAELPTTASPLRSPGFPLRLGAPAAPGLLRPERDRLARQEGARDPDDRLDGHPVTRRVAREAKGDQEGVSTQRTSHPGRGADGELGGGRRV</sequence>
<dbReference type="AlphaFoldDB" id="A0A091CWA7"/>
<evidence type="ECO:0000256" key="1">
    <source>
        <dbReference type="SAM" id="MobiDB-lite"/>
    </source>
</evidence>
<proteinExistence type="predicted"/>
<dbReference type="Proteomes" id="UP000028990">
    <property type="component" value="Unassembled WGS sequence"/>
</dbReference>
<feature type="compositionally biased region" description="Basic and acidic residues" evidence="1">
    <location>
        <begin position="99"/>
        <end position="135"/>
    </location>
</feature>
<feature type="region of interest" description="Disordered" evidence="1">
    <location>
        <begin position="37"/>
        <end position="160"/>
    </location>
</feature>
<name>A0A091CWA7_FUKDA</name>
<evidence type="ECO:0000313" key="3">
    <source>
        <dbReference type="Proteomes" id="UP000028990"/>
    </source>
</evidence>